<feature type="domain" description="Response regulatory" evidence="4">
    <location>
        <begin position="179"/>
        <end position="297"/>
    </location>
</feature>
<reference evidence="6 7" key="1">
    <citation type="submission" date="2018-06" db="EMBL/GenBank/DDBJ databases">
        <authorList>
            <consortium name="Pathogen Informatics"/>
            <person name="Doyle S."/>
        </authorList>
    </citation>
    <scope>NUCLEOTIDE SEQUENCE [LARGE SCALE GENOMIC DNA]</scope>
    <source>
        <strain evidence="6 7">NCTC13316</strain>
    </source>
</reference>
<evidence type="ECO:0000259" key="5">
    <source>
        <dbReference type="PROSITE" id="PS50113"/>
    </source>
</evidence>
<dbReference type="Gene3D" id="3.30.450.20">
    <property type="entry name" value="PAS domain"/>
    <property type="match status" value="1"/>
</dbReference>
<dbReference type="InterPro" id="IPR001789">
    <property type="entry name" value="Sig_transdc_resp-reg_receiver"/>
</dbReference>
<dbReference type="PROSITE" id="PS50113">
    <property type="entry name" value="PAC"/>
    <property type="match status" value="1"/>
</dbReference>
<keyword evidence="2" id="KW-0902">Two-component regulatory system</keyword>
<dbReference type="SMART" id="SM00448">
    <property type="entry name" value="REC"/>
    <property type="match status" value="1"/>
</dbReference>
<dbReference type="RefSeq" id="WP_115330865.1">
    <property type="nucleotide sequence ID" value="NZ_CAAAHP010000001.1"/>
</dbReference>
<evidence type="ECO:0000313" key="7">
    <source>
        <dbReference type="Proteomes" id="UP000254794"/>
    </source>
</evidence>
<proteinExistence type="predicted"/>
<dbReference type="InterPro" id="IPR000014">
    <property type="entry name" value="PAS"/>
</dbReference>
<dbReference type="Gene3D" id="3.40.50.2300">
    <property type="match status" value="1"/>
</dbReference>
<dbReference type="InterPro" id="IPR013656">
    <property type="entry name" value="PAS_4"/>
</dbReference>
<sequence>MSSKINLVNQDDVSVLQQYYQSIINSLPNLIYILDKDCTLVGCNNNVLTLLGLTDLSELEESFYQRLISFAEWSEERAQMLKRDDINALLSDMASDSIEENPVLNHAGNATYYLATRVPLFKKASQVEGLLVILVDITEKKLLTEQLELIKQQLQQYNAKPNPVSLTTHLKETKKDRPKVLLVEDNAIAQKAGQALLMQFDCKVEVAPSEGEVAKLFKPGKYDIVLMDISLEDTSGYVMAKRIRQMEKDTSFHVPIIALTGYQADVVKFDCDDYYMEGAITKPLTGEQVKQIIQHYIYNIDIPVSGLKSIKSEHENN</sequence>
<dbReference type="Proteomes" id="UP000254794">
    <property type="component" value="Unassembled WGS sequence"/>
</dbReference>
<keyword evidence="7" id="KW-1185">Reference proteome</keyword>
<dbReference type="SUPFAM" id="SSF55785">
    <property type="entry name" value="PYP-like sensor domain (PAS domain)"/>
    <property type="match status" value="1"/>
</dbReference>
<dbReference type="OrthoDB" id="9802383at2"/>
<keyword evidence="6" id="KW-0808">Transferase</keyword>
<dbReference type="InterPro" id="IPR011006">
    <property type="entry name" value="CheY-like_superfamily"/>
</dbReference>
<dbReference type="CDD" id="cd17546">
    <property type="entry name" value="REC_hyHK_CKI1_RcsC-like"/>
    <property type="match status" value="1"/>
</dbReference>
<evidence type="ECO:0000256" key="1">
    <source>
        <dbReference type="ARBA" id="ARBA00022553"/>
    </source>
</evidence>
<dbReference type="EMBL" id="UGOD01000001">
    <property type="protein sequence ID" value="STX51215.1"/>
    <property type="molecule type" value="Genomic_DNA"/>
</dbReference>
<dbReference type="Pfam" id="PF00072">
    <property type="entry name" value="Response_reg"/>
    <property type="match status" value="1"/>
</dbReference>
<organism evidence="6 7">
    <name type="scientific">Legionella busanensis</name>
    <dbReference type="NCBI Taxonomy" id="190655"/>
    <lineage>
        <taxon>Bacteria</taxon>
        <taxon>Pseudomonadati</taxon>
        <taxon>Pseudomonadota</taxon>
        <taxon>Gammaproteobacteria</taxon>
        <taxon>Legionellales</taxon>
        <taxon>Legionellaceae</taxon>
        <taxon>Legionella</taxon>
    </lineage>
</organism>
<keyword evidence="1 3" id="KW-0597">Phosphoprotein</keyword>
<dbReference type="InterPro" id="IPR000700">
    <property type="entry name" value="PAS-assoc_C"/>
</dbReference>
<dbReference type="InterPro" id="IPR035965">
    <property type="entry name" value="PAS-like_dom_sf"/>
</dbReference>
<dbReference type="EC" id="2.7.13.3" evidence="6"/>
<name>A0A378JJ49_9GAMM</name>
<dbReference type="GO" id="GO:0004673">
    <property type="term" value="F:protein histidine kinase activity"/>
    <property type="evidence" value="ECO:0007669"/>
    <property type="project" value="UniProtKB-EC"/>
</dbReference>
<dbReference type="SUPFAM" id="SSF52172">
    <property type="entry name" value="CheY-like"/>
    <property type="match status" value="1"/>
</dbReference>
<dbReference type="PANTHER" id="PTHR45339:SF1">
    <property type="entry name" value="HYBRID SIGNAL TRANSDUCTION HISTIDINE KINASE J"/>
    <property type="match status" value="1"/>
</dbReference>
<evidence type="ECO:0000259" key="4">
    <source>
        <dbReference type="PROSITE" id="PS50110"/>
    </source>
</evidence>
<dbReference type="AlphaFoldDB" id="A0A378JJ49"/>
<gene>
    <name evidence="6" type="primary">arcB_1</name>
    <name evidence="6" type="ORF">NCTC13316_01309</name>
</gene>
<feature type="domain" description="PAC" evidence="5">
    <location>
        <begin position="97"/>
        <end position="149"/>
    </location>
</feature>
<dbReference type="GO" id="GO:0000160">
    <property type="term" value="P:phosphorelay signal transduction system"/>
    <property type="evidence" value="ECO:0007669"/>
    <property type="project" value="UniProtKB-KW"/>
</dbReference>
<dbReference type="Pfam" id="PF08448">
    <property type="entry name" value="PAS_4"/>
    <property type="match status" value="1"/>
</dbReference>
<protein>
    <submittedName>
        <fullName evidence="6">Response regulator</fullName>
        <ecNumber evidence="6">2.7.13.3</ecNumber>
    </submittedName>
</protein>
<evidence type="ECO:0000313" key="6">
    <source>
        <dbReference type="EMBL" id="STX51215.1"/>
    </source>
</evidence>
<dbReference type="PANTHER" id="PTHR45339">
    <property type="entry name" value="HYBRID SIGNAL TRANSDUCTION HISTIDINE KINASE J"/>
    <property type="match status" value="1"/>
</dbReference>
<dbReference type="NCBIfam" id="TIGR00229">
    <property type="entry name" value="sensory_box"/>
    <property type="match status" value="1"/>
</dbReference>
<accession>A0A378JJ49</accession>
<evidence type="ECO:0000256" key="2">
    <source>
        <dbReference type="ARBA" id="ARBA00023012"/>
    </source>
</evidence>
<evidence type="ECO:0000256" key="3">
    <source>
        <dbReference type="PROSITE-ProRule" id="PRU00169"/>
    </source>
</evidence>
<feature type="modified residue" description="4-aspartylphosphate" evidence="3">
    <location>
        <position position="228"/>
    </location>
</feature>
<dbReference type="PROSITE" id="PS50110">
    <property type="entry name" value="RESPONSE_REGULATORY"/>
    <property type="match status" value="1"/>
</dbReference>